<dbReference type="OrthoDB" id="3559580at2759"/>
<dbReference type="SUPFAM" id="SSF101391">
    <property type="entry name" value="Hsp90 co-chaperone CDC37"/>
    <property type="match status" value="1"/>
</dbReference>
<protein>
    <submittedName>
        <fullName evidence="4">Uncharacterized protein</fullName>
    </submittedName>
</protein>
<feature type="region of interest" description="Disordered" evidence="1">
    <location>
        <begin position="273"/>
        <end position="445"/>
    </location>
</feature>
<feature type="compositionally biased region" description="Basic and acidic residues" evidence="1">
    <location>
        <begin position="56"/>
        <end position="66"/>
    </location>
</feature>
<gene>
    <name evidence="4" type="ORF">PV11_03545</name>
</gene>
<feature type="compositionally biased region" description="Gly residues" evidence="1">
    <location>
        <begin position="70"/>
        <end position="82"/>
    </location>
</feature>
<dbReference type="Pfam" id="PF20233">
    <property type="entry name" value="DUF6590"/>
    <property type="match status" value="1"/>
</dbReference>
<evidence type="ECO:0000256" key="1">
    <source>
        <dbReference type="SAM" id="MobiDB-lite"/>
    </source>
</evidence>
<proteinExistence type="predicted"/>
<organism evidence="4 5">
    <name type="scientific">Exophiala sideris</name>
    <dbReference type="NCBI Taxonomy" id="1016849"/>
    <lineage>
        <taxon>Eukaryota</taxon>
        <taxon>Fungi</taxon>
        <taxon>Dikarya</taxon>
        <taxon>Ascomycota</taxon>
        <taxon>Pezizomycotina</taxon>
        <taxon>Eurotiomycetes</taxon>
        <taxon>Chaetothyriomycetidae</taxon>
        <taxon>Chaetothyriales</taxon>
        <taxon>Herpotrichiellaceae</taxon>
        <taxon>Exophiala</taxon>
    </lineage>
</organism>
<evidence type="ECO:0000259" key="3">
    <source>
        <dbReference type="Pfam" id="PF20233"/>
    </source>
</evidence>
<feature type="region of interest" description="Disordered" evidence="1">
    <location>
        <begin position="45"/>
        <end position="166"/>
    </location>
</feature>
<dbReference type="STRING" id="1016849.A0A0D1YK17"/>
<accession>A0A0D1YK17</accession>
<sequence>MEPYDPVKKYGSDWKDFSDGSTRRVVIYQGRYCFQIKGSQDIVPIANAITPPPDKSVPRALKEKSRQQSGGPGGGQSQGGYGSHYPGQRDDAAYSEEEPQGLDFPRNPVLGSPPQSHDGYVLASGQPRSSSAMRAYDRQHDNQPPPSSRALQTQSTQARSRDLPDNSTLGLSDLALEFARIPLAQPATCRRFVDDNRDILDTNPRDLLAAAVEAQKGGDHVLSLQCIQRSVILRSCRDLRSQGRADYFRDLAVAGSNASRDFYRECQRIQGQIGPSVQAGGRSSEPVGGPQSNTRAPESDRYGTSAYPAALPIRPSPAGYQASYPSSHQPSYPLSSPPSYPTESPVEGRYGTSPAALPTDPRANYGSGGREPVSVSTAFPGARGRDYADDGGDDDFEPEDSQTSKLQHYGAHNSAQPRSQGRDSKNSEGANRQHHGYTHTLPTAHGGKAAEFRGQFQPDLLNESYKLRRDVERYFISGRIFAMVWAESMGLQHNKTGITSNKQVNTRFKGGEFHTTIRRMVVIRQRKGYCVCVPISSYGGRGVKPNMPPSEKQAHAIIYDNGRPTPSRFSTEPEFEKRPIAADMHTGETLTASSRIHFGRFHTVDYNVKVKDIGRIADRSKAEFDTYWRQELLGHR</sequence>
<dbReference type="HOGENOM" id="CLU_029858_0_0_1"/>
<feature type="compositionally biased region" description="Polar residues" evidence="1">
    <location>
        <begin position="149"/>
        <end position="158"/>
    </location>
</feature>
<reference evidence="4 5" key="1">
    <citation type="submission" date="2015-01" db="EMBL/GenBank/DDBJ databases">
        <title>The Genome Sequence of Exophiala sideris CBS121828.</title>
        <authorList>
            <consortium name="The Broad Institute Genomics Platform"/>
            <person name="Cuomo C."/>
            <person name="de Hoog S."/>
            <person name="Gorbushina A."/>
            <person name="Stielow B."/>
            <person name="Teixiera M."/>
            <person name="Abouelleil A."/>
            <person name="Chapman S.B."/>
            <person name="Priest M."/>
            <person name="Young S.K."/>
            <person name="Wortman J."/>
            <person name="Nusbaum C."/>
            <person name="Birren B."/>
        </authorList>
    </citation>
    <scope>NUCLEOTIDE SEQUENCE [LARGE SCALE GENOMIC DNA]</scope>
    <source>
        <strain evidence="4 5">CBS 121828</strain>
    </source>
</reference>
<name>A0A0D1YK17_9EURO</name>
<dbReference type="EMBL" id="KN846952">
    <property type="protein sequence ID" value="KIV81354.1"/>
    <property type="molecule type" value="Genomic_DNA"/>
</dbReference>
<dbReference type="InterPro" id="IPR046497">
    <property type="entry name" value="DUF6590"/>
</dbReference>
<evidence type="ECO:0000313" key="5">
    <source>
        <dbReference type="Proteomes" id="UP000053599"/>
    </source>
</evidence>
<evidence type="ECO:0000313" key="4">
    <source>
        <dbReference type="EMBL" id="KIV81354.1"/>
    </source>
</evidence>
<feature type="domain" description="DUF6590" evidence="3">
    <location>
        <begin position="473"/>
        <end position="624"/>
    </location>
</feature>
<evidence type="ECO:0000259" key="2">
    <source>
        <dbReference type="Pfam" id="PF08565"/>
    </source>
</evidence>
<feature type="domain" description="Cdc37 Hsp90 binding" evidence="2">
    <location>
        <begin position="177"/>
        <end position="273"/>
    </location>
</feature>
<dbReference type="AlphaFoldDB" id="A0A0D1YK17"/>
<feature type="compositionally biased region" description="Low complexity" evidence="1">
    <location>
        <begin position="323"/>
        <end position="334"/>
    </location>
</feature>
<dbReference type="Pfam" id="PF08565">
    <property type="entry name" value="CDC37_M"/>
    <property type="match status" value="1"/>
</dbReference>
<dbReference type="Proteomes" id="UP000053599">
    <property type="component" value="Unassembled WGS sequence"/>
</dbReference>
<feature type="compositionally biased region" description="Acidic residues" evidence="1">
    <location>
        <begin position="389"/>
        <end position="400"/>
    </location>
</feature>
<dbReference type="InterPro" id="IPR013874">
    <property type="entry name" value="Cdc37_Hsp90-bd"/>
</dbReference>